<keyword evidence="4" id="KW-1185">Reference proteome</keyword>
<comment type="caution">
    <text evidence="3">The sequence shown here is derived from an EMBL/GenBank/DDBJ whole genome shotgun (WGS) entry which is preliminary data.</text>
</comment>
<evidence type="ECO:0000313" key="4">
    <source>
        <dbReference type="Proteomes" id="UP001562354"/>
    </source>
</evidence>
<evidence type="ECO:0000313" key="3">
    <source>
        <dbReference type="EMBL" id="KAL1297716.1"/>
    </source>
</evidence>
<feature type="compositionally biased region" description="Acidic residues" evidence="1">
    <location>
        <begin position="48"/>
        <end position="61"/>
    </location>
</feature>
<dbReference type="EMBL" id="JBFMKM010000014">
    <property type="protein sequence ID" value="KAL1297716.1"/>
    <property type="molecule type" value="Genomic_DNA"/>
</dbReference>
<sequence length="197" mass="21009">MANIKSKDLSFNKQEPAFLRRMREANSGLGDRHERQIARPQRLRDPNADEEDAPTYVDEEGGTLSKAEYEDLLKTQSEGESGSVGGRLGAAVEPKEDVGGAVEGELQGTDPKASGALRDGSKKQSVVNVGAPSKKRKVAKVVGGGDDDDAAEVQHGQHPKKTTTTSGDGDKTKRAPAKKAKKKGKPIKLSFGDDEET</sequence>
<gene>
    <name evidence="3" type="ORF">AAFC00_006262</name>
</gene>
<dbReference type="GeneID" id="95979961"/>
<feature type="compositionally biased region" description="Basic residues" evidence="1">
    <location>
        <begin position="174"/>
        <end position="186"/>
    </location>
</feature>
<feature type="compositionally biased region" description="Basic and acidic residues" evidence="1">
    <location>
        <begin position="30"/>
        <end position="47"/>
    </location>
</feature>
<organism evidence="3 4">
    <name type="scientific">Neodothiora populina</name>
    <dbReference type="NCBI Taxonomy" id="2781224"/>
    <lineage>
        <taxon>Eukaryota</taxon>
        <taxon>Fungi</taxon>
        <taxon>Dikarya</taxon>
        <taxon>Ascomycota</taxon>
        <taxon>Pezizomycotina</taxon>
        <taxon>Dothideomycetes</taxon>
        <taxon>Dothideomycetidae</taxon>
        <taxon>Dothideales</taxon>
        <taxon>Dothioraceae</taxon>
        <taxon>Neodothiora</taxon>
    </lineage>
</organism>
<dbReference type="RefSeq" id="XP_069197398.1">
    <property type="nucleotide sequence ID" value="XM_069346190.1"/>
</dbReference>
<feature type="region of interest" description="Disordered" evidence="1">
    <location>
        <begin position="23"/>
        <end position="197"/>
    </location>
</feature>
<accession>A0ABR3P4U8</accession>
<reference evidence="3 4" key="1">
    <citation type="submission" date="2024-07" db="EMBL/GenBank/DDBJ databases">
        <title>Draft sequence of the Neodothiora populina.</title>
        <authorList>
            <person name="Drown D.D."/>
            <person name="Schuette U.S."/>
            <person name="Buechlein A.B."/>
            <person name="Rusch D.R."/>
            <person name="Winton L.W."/>
            <person name="Adams G.A."/>
        </authorList>
    </citation>
    <scope>NUCLEOTIDE SEQUENCE [LARGE SCALE GENOMIC DNA]</scope>
    <source>
        <strain evidence="3 4">CPC 39397</strain>
    </source>
</reference>
<dbReference type="Proteomes" id="UP001562354">
    <property type="component" value="Unassembled WGS sequence"/>
</dbReference>
<feature type="domain" description="DUF4604" evidence="2">
    <location>
        <begin position="7"/>
        <end position="195"/>
    </location>
</feature>
<evidence type="ECO:0000259" key="2">
    <source>
        <dbReference type="Pfam" id="PF15377"/>
    </source>
</evidence>
<name>A0ABR3P4U8_9PEZI</name>
<protein>
    <recommendedName>
        <fullName evidence="2">DUF4604 domain-containing protein</fullName>
    </recommendedName>
</protein>
<proteinExistence type="predicted"/>
<dbReference type="InterPro" id="IPR027911">
    <property type="entry name" value="DUF4604"/>
</dbReference>
<evidence type="ECO:0000256" key="1">
    <source>
        <dbReference type="SAM" id="MobiDB-lite"/>
    </source>
</evidence>
<dbReference type="Pfam" id="PF15377">
    <property type="entry name" value="DUF4604"/>
    <property type="match status" value="1"/>
</dbReference>